<dbReference type="PANTHER" id="PTHR36565">
    <property type="entry name" value="UPF0332 PROTEIN TM_1000"/>
    <property type="match status" value="1"/>
</dbReference>
<feature type="domain" description="HEPN" evidence="2">
    <location>
        <begin position="5"/>
        <end position="119"/>
    </location>
</feature>
<dbReference type="InterPro" id="IPR007842">
    <property type="entry name" value="HEPN_dom"/>
</dbReference>
<reference evidence="3 4" key="1">
    <citation type="journal article" date="2019" name="Nat. Microbiol.">
        <title>Mediterranean grassland soil C-N compound turnover is dependent on rainfall and depth, and is mediated by genomically divergent microorganisms.</title>
        <authorList>
            <person name="Diamond S."/>
            <person name="Andeer P.F."/>
            <person name="Li Z."/>
            <person name="Crits-Christoph A."/>
            <person name="Burstein D."/>
            <person name="Anantharaman K."/>
            <person name="Lane K.R."/>
            <person name="Thomas B.C."/>
            <person name="Pan C."/>
            <person name="Northen T.R."/>
            <person name="Banfield J.F."/>
        </authorList>
    </citation>
    <scope>NUCLEOTIDE SEQUENCE [LARGE SCALE GENOMIC DNA]</scope>
    <source>
        <strain evidence="3">NP_7</strain>
    </source>
</reference>
<dbReference type="PANTHER" id="PTHR36565:SF1">
    <property type="entry name" value="UPF0332 PROTEIN TM_1000"/>
    <property type="match status" value="1"/>
</dbReference>
<comment type="caution">
    <text evidence="3">The sequence shown here is derived from an EMBL/GenBank/DDBJ whole genome shotgun (WGS) entry which is preliminary data.</text>
</comment>
<sequence length="124" mass="13845">MKPEAKKLLAKASRAISAAEMLLGATDVDFAAGRAYYAMFYVAEALLVEKGKRFRKHSAVHAAYGEEFARTSVLDPQFHRWLLDASDKRILGDYGVEAALTHDDVRDLLEHARAFLRAASQYLT</sequence>
<organism evidence="3 4">
    <name type="scientific">Candidatus Segetimicrobium genomatis</name>
    <dbReference type="NCBI Taxonomy" id="2569760"/>
    <lineage>
        <taxon>Bacteria</taxon>
        <taxon>Bacillati</taxon>
        <taxon>Candidatus Sysuimicrobiota</taxon>
        <taxon>Candidatus Sysuimicrobiia</taxon>
        <taxon>Candidatus Sysuimicrobiales</taxon>
        <taxon>Candidatus Segetimicrobiaceae</taxon>
        <taxon>Candidatus Segetimicrobium</taxon>
    </lineage>
</organism>
<gene>
    <name evidence="3" type="ORF">E6H04_15070</name>
</gene>
<dbReference type="AlphaFoldDB" id="A0A537IYF5"/>
<comment type="similarity">
    <text evidence="1">Belongs to the UPF0332 family.</text>
</comment>
<evidence type="ECO:0000313" key="4">
    <source>
        <dbReference type="Proteomes" id="UP000320048"/>
    </source>
</evidence>
<dbReference type="Pfam" id="PF05168">
    <property type="entry name" value="HEPN"/>
    <property type="match status" value="1"/>
</dbReference>
<proteinExistence type="inferred from homology"/>
<dbReference type="InterPro" id="IPR052226">
    <property type="entry name" value="UPF0332_toxin"/>
</dbReference>
<evidence type="ECO:0000259" key="2">
    <source>
        <dbReference type="Pfam" id="PF05168"/>
    </source>
</evidence>
<name>A0A537IYF5_9BACT</name>
<evidence type="ECO:0000256" key="1">
    <source>
        <dbReference type="ARBA" id="ARBA00038248"/>
    </source>
</evidence>
<accession>A0A537IYF5</accession>
<dbReference type="EMBL" id="VBAO01000515">
    <property type="protein sequence ID" value="TMI76354.1"/>
    <property type="molecule type" value="Genomic_DNA"/>
</dbReference>
<dbReference type="Gene3D" id="1.20.120.330">
    <property type="entry name" value="Nucleotidyltransferases domain 2"/>
    <property type="match status" value="1"/>
</dbReference>
<protein>
    <submittedName>
        <fullName evidence="3">HEPN domain-containing protein</fullName>
    </submittedName>
</protein>
<evidence type="ECO:0000313" key="3">
    <source>
        <dbReference type="EMBL" id="TMI76354.1"/>
    </source>
</evidence>
<dbReference type="Proteomes" id="UP000320048">
    <property type="component" value="Unassembled WGS sequence"/>
</dbReference>